<dbReference type="InterPro" id="IPR001878">
    <property type="entry name" value="Znf_CCHC"/>
</dbReference>
<evidence type="ECO:0000256" key="5">
    <source>
        <dbReference type="ARBA" id="ARBA00022806"/>
    </source>
</evidence>
<dbReference type="GO" id="GO:0005524">
    <property type="term" value="F:ATP binding"/>
    <property type="evidence" value="ECO:0007669"/>
    <property type="project" value="UniProtKB-KW"/>
</dbReference>
<gene>
    <name evidence="12" type="ORF">B9Z19DRAFT_1136038</name>
</gene>
<evidence type="ECO:0000256" key="3">
    <source>
        <dbReference type="ARBA" id="ARBA00022741"/>
    </source>
</evidence>
<dbReference type="PROSITE" id="PS50158">
    <property type="entry name" value="ZF_CCHC"/>
    <property type="match status" value="1"/>
</dbReference>
<evidence type="ECO:0000313" key="12">
    <source>
        <dbReference type="EMBL" id="PUU73038.1"/>
    </source>
</evidence>
<feature type="region of interest" description="Disordered" evidence="10">
    <location>
        <begin position="1864"/>
        <end position="2011"/>
    </location>
</feature>
<dbReference type="InterPro" id="IPR056474">
    <property type="entry name" value="SEN1_barrel"/>
</dbReference>
<feature type="region of interest" description="Disordered" evidence="10">
    <location>
        <begin position="1788"/>
        <end position="1845"/>
    </location>
</feature>
<keyword evidence="8" id="KW-0863">Zinc-finger</keyword>
<dbReference type="InterPro" id="IPR047187">
    <property type="entry name" value="SF1_C_Upf1"/>
</dbReference>
<feature type="compositionally biased region" description="Gly residues" evidence="10">
    <location>
        <begin position="1980"/>
        <end position="1992"/>
    </location>
</feature>
<dbReference type="CDD" id="cd18808">
    <property type="entry name" value="SF1_C_Upf1"/>
    <property type="match status" value="1"/>
</dbReference>
<feature type="coiled-coil region" evidence="9">
    <location>
        <begin position="1400"/>
        <end position="1434"/>
    </location>
</feature>
<dbReference type="FunFam" id="3.40.50.300:FF:000326">
    <property type="entry name" value="P-loop containing nucleoside triphosphate hydrolase"/>
    <property type="match status" value="1"/>
</dbReference>
<dbReference type="GO" id="GO:0006369">
    <property type="term" value="P:termination of RNA polymerase II transcription"/>
    <property type="evidence" value="ECO:0007669"/>
    <property type="project" value="TreeGrafter"/>
</dbReference>
<dbReference type="GO" id="GO:0016787">
    <property type="term" value="F:hydrolase activity"/>
    <property type="evidence" value="ECO:0007669"/>
    <property type="project" value="UniProtKB-KW"/>
</dbReference>
<dbReference type="CDD" id="cd18042">
    <property type="entry name" value="DEXXQc_SETX"/>
    <property type="match status" value="1"/>
</dbReference>
<sequence>MSATDTLDIEDIESGLRLVHSLPEQVHWLCDKIEKRDDGVEVRYEGDKSRRNRSVTHAMVLLSFADQEETQAWFTAALNIQLSRCPRCVEQFYVLKKGLYRELLEADNKDNVDMFFGFLQTCDINRVKPVLKEIAGELKNSSTVESWYQTFQNRAQYTNSVYQVFCCPDLLQDPEIRTDFTDICATQKVFPEGPGAGLISLLFNNDARLRFPVERSWKELGPHITPEVFETHLLDTLEDCVQKTEAQADPGSLRLFFAGVAIIVQSVSKELIMKCICGAQNDPIKLAVNRISTNAPYLPALLRLFDALMVQLGFEFWDVVQPLTSSALIDTLFMNGTFANFLRNAPQDASGEKLLVDMTKWMSSLVASVRPLSRATPAAPLLRLLLGDRSLPALSKGICLKEGMKILSMTLSGVFSHPIEGEGGRMILRQTNELFDEYALLAVEIAVSSTVFNDRIMASHMGIAQKNAYNAMLLALQLDIKVMKTDFGLLSKKKPEIPHTETSIRTLLWDTVCKNIPIDHVELAIDLLSIIYEFLGIGKSVHPKGIDTGSEVDRRRHAFNTALDILSRHFARIFQRISRFAPGKLKMVINGEHSRAAIFFGVMFPPPTDVAFGAEDIMLSCYGADSRESATHAMFDENLAMALAAVTTISRTQAKSSVFDLMPAMIRFNLEVLDILCAPDTGVISNTEMENWMKTSFKVYWDIQWRVVSNIFKRCRRWSHTVEKGTMIEFTRDSIDYATELFRRFWTFEQAFRAKVPSDEPNRPQRETSWRVRLLQDPSKALDSIAALLTIQDMHLLSSSQELMCNILELLAKEDVDVENEFVDNMRRIFFPELYNNARTGSATNLVGAQKAQLMHALSAVRPDFVPLEAKPKVVEISDDEYDDIPDDDLIQASEQSLRVVPRKQTKLGFPAASAPPTHEQKLHRVGVSKPSSLIEELRIGAPKTQSTPIPPRNEFLLKRKADLAASEAAKAARLESRKKEQAPVIPSSDEDDDSSDNDSGNGLFRLGTSVQRSTKSVPEPKLIDARPKNLLRQPAVPIRRVKDNRARVAPDLSPLYKQVLKWEFFHDDVFPPGLSAANYSKVESSFSSYAAYKKTFEPLLLLEAWQALKQAKEEAPQSTIKLHLVTRMSADNFVELEITIEGMNDRNRWSESDLVLVSVSNQPLTSKDSPHCLARVHSLKKKFAGANTTEVQLRCDPSPQMTQENMRNGSTLYAAKIMGFVPTEREYSALMCLKYYDLEQEILTARPSSLEEPTEKQVVRTRSLYGVNDPQARAIISAVKNTGFTLIQGPPGTGKTKTVVGIAGALLTPKVGSTVIQIPGSANRSPKPTTKKLLVCAPSNAAVDELVLRFKKGILTTKGEEMLPKVVRIGKSDAVNFTVRDVTLDELVERRMAPTKESANSKSADMDELRQKYRAILDERDAKLKQLEDARAKSIDPGTLQSEVDSLSATIRDTRRNLDIKRDQKKESSRNAEVLKRRIQQEIMDEAHIICATLSGTGHDLLRNINVDFETVIIDEAAQSVELSALIPLKFGCEKCILVGDPKQLPPTVFSREAAKFSYEKSLFVRMQENHPKDVHLLSIQYRMHPMISAFPSEHFYDSELRDGENMRELRTEVWHKNPIYAPYRFFNIAGQESAGGLHSLVNRQEAQSALLLYQRLTTDFPQTSFDGKIGIITPYKQQINLLKTVFREKYGDKICDTVDFNTTDAFQGRERDIIIFSCVRASQENGIGFLSDVRRMNVGLTRAKFSLFVLGHSTSLMRNRLWASLVQDAKGRGVFDEETFAQFNLNTKGNGARGRGAFRGSTRGRGGHARNPNRNTPTLAAPKVDPDAMDIDEPEPQAQFQPNPSHVRLCFKCKQPGHIANFCPNNRQGPSNPSRNSNSPRPKPTPPTAKGNDHIQDQRHEHPPQEHNQLPARPLKRPIGKEGEVPSKRQHLENQPGTANQATPGPSTVPVIRPQHKKKAQRKSEPPAVFINPKRGSSGRGGRGGGGRNGGQPSRPKGDDKQGSDQTTR</sequence>
<feature type="compositionally biased region" description="Basic and acidic residues" evidence="10">
    <location>
        <begin position="973"/>
        <end position="982"/>
    </location>
</feature>
<proteinExistence type="inferred from homology"/>
<evidence type="ECO:0000256" key="1">
    <source>
        <dbReference type="ARBA" id="ARBA00004123"/>
    </source>
</evidence>
<keyword evidence="4" id="KW-0378">Hydrolase</keyword>
<dbReference type="InterPro" id="IPR036875">
    <property type="entry name" value="Znf_CCHC_sf"/>
</dbReference>
<keyword evidence="13" id="KW-1185">Reference proteome</keyword>
<comment type="similarity">
    <text evidence="2">Belongs to the DNA2/NAM7 helicase family.</text>
</comment>
<dbReference type="GO" id="GO:0001147">
    <property type="term" value="F:transcription termination site sequence-specific DNA binding"/>
    <property type="evidence" value="ECO:0007669"/>
    <property type="project" value="TreeGrafter"/>
</dbReference>
<dbReference type="STRING" id="42251.A0A2T6ZC17"/>
<dbReference type="InterPro" id="IPR041679">
    <property type="entry name" value="DNA2/NAM7-like_C"/>
</dbReference>
<evidence type="ECO:0000256" key="9">
    <source>
        <dbReference type="SAM" id="Coils"/>
    </source>
</evidence>
<dbReference type="SMART" id="SM00343">
    <property type="entry name" value="ZnF_C2HC"/>
    <property type="match status" value="1"/>
</dbReference>
<reference evidence="12 13" key="1">
    <citation type="submission" date="2017-04" db="EMBL/GenBank/DDBJ databases">
        <title>Draft genome sequence of Tuber borchii Vittad., a whitish edible truffle.</title>
        <authorList>
            <consortium name="DOE Joint Genome Institute"/>
            <person name="Murat C."/>
            <person name="Kuo A."/>
            <person name="Barry K.W."/>
            <person name="Clum A."/>
            <person name="Dockter R.B."/>
            <person name="Fauchery L."/>
            <person name="Iotti M."/>
            <person name="Kohler A."/>
            <person name="Labutti K."/>
            <person name="Lindquist E.A."/>
            <person name="Lipzen A."/>
            <person name="Ohm R.A."/>
            <person name="Wang M."/>
            <person name="Grigoriev I.V."/>
            <person name="Zambonelli A."/>
            <person name="Martin F.M."/>
        </authorList>
    </citation>
    <scope>NUCLEOTIDE SEQUENCE [LARGE SCALE GENOMIC DNA]</scope>
    <source>
        <strain evidence="12 13">Tbo3840</strain>
    </source>
</reference>
<dbReference type="GO" id="GO:0008270">
    <property type="term" value="F:zinc ion binding"/>
    <property type="evidence" value="ECO:0007669"/>
    <property type="project" value="UniProtKB-KW"/>
</dbReference>
<organism evidence="12 13">
    <name type="scientific">Tuber borchii</name>
    <name type="common">White truffle</name>
    <dbReference type="NCBI Taxonomy" id="42251"/>
    <lineage>
        <taxon>Eukaryota</taxon>
        <taxon>Fungi</taxon>
        <taxon>Dikarya</taxon>
        <taxon>Ascomycota</taxon>
        <taxon>Pezizomycotina</taxon>
        <taxon>Pezizomycetes</taxon>
        <taxon>Pezizales</taxon>
        <taxon>Tuberaceae</taxon>
        <taxon>Tuber</taxon>
    </lineage>
</organism>
<dbReference type="Pfam" id="PF13087">
    <property type="entry name" value="AAA_12"/>
    <property type="match status" value="1"/>
</dbReference>
<dbReference type="Proteomes" id="UP000244722">
    <property type="component" value="Unassembled WGS sequence"/>
</dbReference>
<evidence type="ECO:0000256" key="4">
    <source>
        <dbReference type="ARBA" id="ARBA00022801"/>
    </source>
</evidence>
<feature type="compositionally biased region" description="Basic and acidic residues" evidence="10">
    <location>
        <begin position="1893"/>
        <end position="1907"/>
    </location>
</feature>
<dbReference type="InterPro" id="IPR024481">
    <property type="entry name" value="Helicase_Sen1_N"/>
</dbReference>
<dbReference type="SUPFAM" id="SSF52540">
    <property type="entry name" value="P-loop containing nucleoside triphosphate hydrolases"/>
    <property type="match status" value="1"/>
</dbReference>
<dbReference type="InterPro" id="IPR045055">
    <property type="entry name" value="DNA2/NAM7-like"/>
</dbReference>
<keyword evidence="8" id="KW-0862">Zinc</keyword>
<keyword evidence="5" id="KW-0347">Helicase</keyword>
<evidence type="ECO:0000256" key="2">
    <source>
        <dbReference type="ARBA" id="ARBA00007913"/>
    </source>
</evidence>
<name>A0A2T6ZC17_TUBBO</name>
<evidence type="ECO:0000256" key="6">
    <source>
        <dbReference type="ARBA" id="ARBA00022840"/>
    </source>
</evidence>
<keyword evidence="7" id="KW-0539">Nucleus</keyword>
<dbReference type="Pfam" id="PF13086">
    <property type="entry name" value="AAA_11"/>
    <property type="match status" value="1"/>
</dbReference>
<dbReference type="GO" id="GO:0016604">
    <property type="term" value="C:nuclear body"/>
    <property type="evidence" value="ECO:0007669"/>
    <property type="project" value="TreeGrafter"/>
</dbReference>
<evidence type="ECO:0000259" key="11">
    <source>
        <dbReference type="PROSITE" id="PS50158"/>
    </source>
</evidence>
<dbReference type="InterPro" id="IPR041677">
    <property type="entry name" value="DNA2/NAM7_AAA_11"/>
</dbReference>
<evidence type="ECO:0000256" key="7">
    <source>
        <dbReference type="ARBA" id="ARBA00023242"/>
    </source>
</evidence>
<dbReference type="Pfam" id="PF23576">
    <property type="entry name" value="SEN1_barrel"/>
    <property type="match status" value="1"/>
</dbReference>
<comment type="caution">
    <text evidence="12">The sequence shown here is derived from an EMBL/GenBank/DDBJ whole genome shotgun (WGS) entry which is preliminary data.</text>
</comment>
<feature type="domain" description="CCHC-type" evidence="11">
    <location>
        <begin position="1852"/>
        <end position="1867"/>
    </location>
</feature>
<evidence type="ECO:0000256" key="8">
    <source>
        <dbReference type="PROSITE-ProRule" id="PRU00047"/>
    </source>
</evidence>
<dbReference type="GO" id="GO:0004386">
    <property type="term" value="F:helicase activity"/>
    <property type="evidence" value="ECO:0007669"/>
    <property type="project" value="UniProtKB-KW"/>
</dbReference>
<dbReference type="EMBL" id="NESQ01000423">
    <property type="protein sequence ID" value="PUU73038.1"/>
    <property type="molecule type" value="Genomic_DNA"/>
</dbReference>
<evidence type="ECO:0000256" key="10">
    <source>
        <dbReference type="SAM" id="MobiDB-lite"/>
    </source>
</evidence>
<accession>A0A2T6ZC17</accession>
<protein>
    <submittedName>
        <fullName evidence="12">SEN1 N terminal-domain-containing protein</fullName>
    </submittedName>
</protein>
<feature type="region of interest" description="Disordered" evidence="10">
    <location>
        <begin position="973"/>
        <end position="1020"/>
    </location>
</feature>
<evidence type="ECO:0000313" key="13">
    <source>
        <dbReference type="Proteomes" id="UP000244722"/>
    </source>
</evidence>
<feature type="compositionally biased region" description="Basic and acidic residues" evidence="10">
    <location>
        <begin position="1921"/>
        <end position="1934"/>
    </location>
</feature>
<keyword evidence="9" id="KW-0175">Coiled coil</keyword>
<feature type="compositionally biased region" description="Polar residues" evidence="10">
    <location>
        <begin position="1935"/>
        <end position="1948"/>
    </location>
</feature>
<keyword evidence="6" id="KW-0067">ATP-binding</keyword>
<dbReference type="Pfam" id="PF12726">
    <property type="entry name" value="SEN1_N"/>
    <property type="match status" value="1"/>
</dbReference>
<dbReference type="Gene3D" id="3.40.50.300">
    <property type="entry name" value="P-loop containing nucleotide triphosphate hydrolases"/>
    <property type="match status" value="2"/>
</dbReference>
<feature type="compositionally biased region" description="Low complexity" evidence="10">
    <location>
        <begin position="1866"/>
        <end position="1882"/>
    </location>
</feature>
<dbReference type="InterPro" id="IPR027417">
    <property type="entry name" value="P-loop_NTPase"/>
</dbReference>
<dbReference type="FunFam" id="3.40.50.300:FF:001152">
    <property type="entry name" value="tRNA-splicing endonuclease, putative"/>
    <property type="match status" value="1"/>
</dbReference>
<dbReference type="PANTHER" id="PTHR10887">
    <property type="entry name" value="DNA2/NAM7 HELICASE FAMILY"/>
    <property type="match status" value="1"/>
</dbReference>
<dbReference type="SUPFAM" id="SSF57756">
    <property type="entry name" value="Retrovirus zinc finger-like domains"/>
    <property type="match status" value="1"/>
</dbReference>
<dbReference type="GO" id="GO:0005694">
    <property type="term" value="C:chromosome"/>
    <property type="evidence" value="ECO:0007669"/>
    <property type="project" value="UniProtKB-ARBA"/>
</dbReference>
<keyword evidence="3" id="KW-0547">Nucleotide-binding</keyword>
<dbReference type="OrthoDB" id="6513042at2759"/>
<dbReference type="Gene3D" id="4.10.60.10">
    <property type="entry name" value="Zinc finger, CCHC-type"/>
    <property type="match status" value="1"/>
</dbReference>
<keyword evidence="8" id="KW-0479">Metal-binding</keyword>
<comment type="subcellular location">
    <subcellularLocation>
        <location evidence="1">Nucleus</location>
    </subcellularLocation>
</comment>
<dbReference type="PANTHER" id="PTHR10887:SF495">
    <property type="entry name" value="HELICASE SENATAXIN ISOFORM X1-RELATED"/>
    <property type="match status" value="1"/>
</dbReference>
<feature type="compositionally biased region" description="Basic and acidic residues" evidence="10">
    <location>
        <begin position="1998"/>
        <end position="2011"/>
    </location>
</feature>